<evidence type="ECO:0000259" key="14">
    <source>
        <dbReference type="PROSITE" id="PS51910"/>
    </source>
</evidence>
<feature type="signal peptide" evidence="13">
    <location>
        <begin position="1"/>
        <end position="19"/>
    </location>
</feature>
<evidence type="ECO:0000256" key="8">
    <source>
        <dbReference type="ARBA" id="ARBA00023157"/>
    </source>
</evidence>
<keyword evidence="8" id="KW-1015">Disulfide bond</keyword>
<dbReference type="Pfam" id="PF00704">
    <property type="entry name" value="Glyco_hydro_18"/>
    <property type="match status" value="1"/>
</dbReference>
<dbReference type="GO" id="GO:0006032">
    <property type="term" value="P:chitin catabolic process"/>
    <property type="evidence" value="ECO:0007669"/>
    <property type="project" value="UniProtKB-KW"/>
</dbReference>
<evidence type="ECO:0000256" key="6">
    <source>
        <dbReference type="ARBA" id="ARBA00022801"/>
    </source>
</evidence>
<dbReference type="PANTHER" id="PTHR11177">
    <property type="entry name" value="CHITINASE"/>
    <property type="match status" value="1"/>
</dbReference>
<evidence type="ECO:0000256" key="9">
    <source>
        <dbReference type="ARBA" id="ARBA00023277"/>
    </source>
</evidence>
<keyword evidence="6 12" id="KW-0378">Hydrolase</keyword>
<dbReference type="EC" id="3.2.1.14" evidence="3"/>
<dbReference type="GO" id="GO:0000272">
    <property type="term" value="P:polysaccharide catabolic process"/>
    <property type="evidence" value="ECO:0007669"/>
    <property type="project" value="UniProtKB-KW"/>
</dbReference>
<proteinExistence type="inferred from homology"/>
<keyword evidence="9" id="KW-0119">Carbohydrate metabolism</keyword>
<evidence type="ECO:0000256" key="10">
    <source>
        <dbReference type="ARBA" id="ARBA00023295"/>
    </source>
</evidence>
<dbReference type="PROSITE" id="PS01095">
    <property type="entry name" value="GH18_1"/>
    <property type="match status" value="1"/>
</dbReference>
<sequence length="523" mass="58159">MNIALITLIFSGCVSFALPISTSSGRVVCYYGSWSTYRNGIGKFTASDIDPTLCTHAIYCFIGLNPDGTVKVMDPYLDFDLGNIKRFNAMKEVNPSLKTLVAIGGWNEGSQKYSAVAASPSLRNTFVQSALKFVLDQGFDGFDLDWEYPARRGGSPTDKVNYVTLIKELKSAFEEHGLLLSAAVSATGETIDTSYNVTALSQYLDMINVMSYDLHGSWDKVTGHNAPLYPSNLDNTADSKELNLVSCAEAWLSRGASRSKLNLGLAFYGRSFTLSDAQNNGLGAPISAPGLPGRYSGESGMLTYYEIVEHLTTNEWTYRWDSEQEVPHIYKSNQWIGFDDANSIAKKVKYAKDEQLGGVMVWSVESDDFSGLSGIKYPLLRAAYQMAKGSSGVENWVSEVVAGRFCKCFIFIISDMDRSSITMMASTPQYHRQPLLCHLQPLQLTHHILQANQQRIHQRPLRMLHQQPRLNCVQEAALSEILMTVECFIIVPLMVLLSEHTNSFVKMGRFLTRRLSPAIGLIW</sequence>
<evidence type="ECO:0000256" key="12">
    <source>
        <dbReference type="RuleBase" id="RU000489"/>
    </source>
</evidence>
<evidence type="ECO:0000256" key="13">
    <source>
        <dbReference type="SAM" id="SignalP"/>
    </source>
</evidence>
<evidence type="ECO:0000256" key="7">
    <source>
        <dbReference type="ARBA" id="ARBA00023024"/>
    </source>
</evidence>
<keyword evidence="16" id="KW-1185">Reference proteome</keyword>
<dbReference type="Proteomes" id="UP001152888">
    <property type="component" value="Unassembled WGS sequence"/>
</dbReference>
<dbReference type="InterPro" id="IPR001223">
    <property type="entry name" value="Glyco_hydro18_cat"/>
</dbReference>
<dbReference type="GO" id="GO:0005576">
    <property type="term" value="C:extracellular region"/>
    <property type="evidence" value="ECO:0007669"/>
    <property type="project" value="TreeGrafter"/>
</dbReference>
<dbReference type="PANTHER" id="PTHR11177:SF360">
    <property type="entry name" value="CHITINASE 4-RELATED"/>
    <property type="match status" value="1"/>
</dbReference>
<dbReference type="Gene3D" id="3.20.20.80">
    <property type="entry name" value="Glycosidases"/>
    <property type="match status" value="1"/>
</dbReference>
<gene>
    <name evidence="15" type="ORF">ACAOBT_LOCUS13889</name>
</gene>
<comment type="caution">
    <text evidence="15">The sequence shown here is derived from an EMBL/GenBank/DDBJ whole genome shotgun (WGS) entry which is preliminary data.</text>
</comment>
<reference evidence="15" key="1">
    <citation type="submission" date="2022-03" db="EMBL/GenBank/DDBJ databases">
        <authorList>
            <person name="Sayadi A."/>
        </authorList>
    </citation>
    <scope>NUCLEOTIDE SEQUENCE</scope>
</reference>
<dbReference type="InterPro" id="IPR029070">
    <property type="entry name" value="Chitinase_insertion_sf"/>
</dbReference>
<dbReference type="SMART" id="SM00636">
    <property type="entry name" value="Glyco_18"/>
    <property type="match status" value="1"/>
</dbReference>
<dbReference type="Gene3D" id="3.10.50.10">
    <property type="match status" value="1"/>
</dbReference>
<evidence type="ECO:0000256" key="11">
    <source>
        <dbReference type="ARBA" id="ARBA00023326"/>
    </source>
</evidence>
<evidence type="ECO:0000256" key="5">
    <source>
        <dbReference type="ARBA" id="ARBA00022729"/>
    </source>
</evidence>
<dbReference type="SUPFAM" id="SSF51445">
    <property type="entry name" value="(Trans)glycosidases"/>
    <property type="match status" value="1"/>
</dbReference>
<feature type="chain" id="PRO_5040292398" description="chitinase" evidence="13">
    <location>
        <begin position="20"/>
        <end position="523"/>
    </location>
</feature>
<evidence type="ECO:0000256" key="1">
    <source>
        <dbReference type="ARBA" id="ARBA00000822"/>
    </source>
</evidence>
<keyword evidence="4" id="KW-0147">Chitin-binding</keyword>
<dbReference type="FunFam" id="3.10.50.10:FF:000004">
    <property type="entry name" value="Chitinase 5"/>
    <property type="match status" value="1"/>
</dbReference>
<protein>
    <recommendedName>
        <fullName evidence="3">chitinase</fullName>
        <ecNumber evidence="3">3.2.1.14</ecNumber>
    </recommendedName>
</protein>
<dbReference type="GO" id="GO:0008843">
    <property type="term" value="F:endochitinase activity"/>
    <property type="evidence" value="ECO:0007669"/>
    <property type="project" value="UniProtKB-EC"/>
</dbReference>
<dbReference type="InterPro" id="IPR050314">
    <property type="entry name" value="Glycosyl_Hydrlase_18"/>
</dbReference>
<name>A0A9P0PE28_ACAOB</name>
<comment type="similarity">
    <text evidence="2">Belongs to the glycosyl hydrolase 18 family. Chitinase class II subfamily.</text>
</comment>
<evidence type="ECO:0000256" key="3">
    <source>
        <dbReference type="ARBA" id="ARBA00012729"/>
    </source>
</evidence>
<dbReference type="OrthoDB" id="73875at2759"/>
<dbReference type="SUPFAM" id="SSF54556">
    <property type="entry name" value="Chitinase insertion domain"/>
    <property type="match status" value="1"/>
</dbReference>
<evidence type="ECO:0000256" key="4">
    <source>
        <dbReference type="ARBA" id="ARBA00022669"/>
    </source>
</evidence>
<evidence type="ECO:0000313" key="16">
    <source>
        <dbReference type="Proteomes" id="UP001152888"/>
    </source>
</evidence>
<dbReference type="EMBL" id="CAKOFQ010006892">
    <property type="protein sequence ID" value="CAH1980288.1"/>
    <property type="molecule type" value="Genomic_DNA"/>
</dbReference>
<organism evidence="15 16">
    <name type="scientific">Acanthoscelides obtectus</name>
    <name type="common">Bean weevil</name>
    <name type="synonym">Bruchus obtectus</name>
    <dbReference type="NCBI Taxonomy" id="200917"/>
    <lineage>
        <taxon>Eukaryota</taxon>
        <taxon>Metazoa</taxon>
        <taxon>Ecdysozoa</taxon>
        <taxon>Arthropoda</taxon>
        <taxon>Hexapoda</taxon>
        <taxon>Insecta</taxon>
        <taxon>Pterygota</taxon>
        <taxon>Neoptera</taxon>
        <taxon>Endopterygota</taxon>
        <taxon>Coleoptera</taxon>
        <taxon>Polyphaga</taxon>
        <taxon>Cucujiformia</taxon>
        <taxon>Chrysomeloidea</taxon>
        <taxon>Chrysomelidae</taxon>
        <taxon>Bruchinae</taxon>
        <taxon>Bruchini</taxon>
        <taxon>Acanthoscelides</taxon>
    </lineage>
</organism>
<dbReference type="InterPro" id="IPR017853">
    <property type="entry name" value="GH"/>
</dbReference>
<accession>A0A9P0PE28</accession>
<keyword evidence="7" id="KW-0146">Chitin degradation</keyword>
<dbReference type="InterPro" id="IPR001579">
    <property type="entry name" value="Glyco_hydro_18_chit_AS"/>
</dbReference>
<keyword evidence="10 12" id="KW-0326">Glycosidase</keyword>
<dbReference type="CDD" id="cd02872">
    <property type="entry name" value="GH18_chitolectin_chitotriosidase"/>
    <property type="match status" value="1"/>
</dbReference>
<dbReference type="AlphaFoldDB" id="A0A9P0PE28"/>
<keyword evidence="11" id="KW-0624">Polysaccharide degradation</keyword>
<comment type="catalytic activity">
    <reaction evidence="1">
        <text>Random endo-hydrolysis of N-acetyl-beta-D-glucosaminide (1-&gt;4)-beta-linkages in chitin and chitodextrins.</text>
        <dbReference type="EC" id="3.2.1.14"/>
    </reaction>
</comment>
<feature type="domain" description="GH18" evidence="14">
    <location>
        <begin position="25"/>
        <end position="390"/>
    </location>
</feature>
<evidence type="ECO:0000313" key="15">
    <source>
        <dbReference type="EMBL" id="CAH1980288.1"/>
    </source>
</evidence>
<keyword evidence="5 13" id="KW-0732">Signal</keyword>
<dbReference type="PROSITE" id="PS51910">
    <property type="entry name" value="GH18_2"/>
    <property type="match status" value="1"/>
</dbReference>
<dbReference type="InterPro" id="IPR011583">
    <property type="entry name" value="Chitinase_II/V-like_cat"/>
</dbReference>
<dbReference type="FunFam" id="3.20.20.80:FF:000097">
    <property type="entry name" value="Probable chitinase 2"/>
    <property type="match status" value="1"/>
</dbReference>
<dbReference type="GO" id="GO:0008061">
    <property type="term" value="F:chitin binding"/>
    <property type="evidence" value="ECO:0007669"/>
    <property type="project" value="UniProtKB-KW"/>
</dbReference>
<evidence type="ECO:0000256" key="2">
    <source>
        <dbReference type="ARBA" id="ARBA00009121"/>
    </source>
</evidence>